<gene>
    <name evidence="2" type="ORF">FYJ35_05745</name>
</gene>
<comment type="caution">
    <text evidence="2">The sequence shown here is derived from an EMBL/GenBank/DDBJ whole genome shotgun (WGS) entry which is preliminary data.</text>
</comment>
<dbReference type="Proteomes" id="UP000481852">
    <property type="component" value="Unassembled WGS sequence"/>
</dbReference>
<name>A0A6L5X6N3_9FIRM</name>
<keyword evidence="1" id="KW-1133">Transmembrane helix</keyword>
<dbReference type="AlphaFoldDB" id="A0A6L5X6N3"/>
<proteinExistence type="predicted"/>
<organism evidence="2 3">
    <name type="scientific">Porcincola intestinalis</name>
    <dbReference type="NCBI Taxonomy" id="2606632"/>
    <lineage>
        <taxon>Bacteria</taxon>
        <taxon>Bacillati</taxon>
        <taxon>Bacillota</taxon>
        <taxon>Clostridia</taxon>
        <taxon>Lachnospirales</taxon>
        <taxon>Lachnospiraceae</taxon>
        <taxon>Porcincola</taxon>
    </lineage>
</organism>
<dbReference type="RefSeq" id="WP_154524487.1">
    <property type="nucleotide sequence ID" value="NZ_VULZ01000005.1"/>
</dbReference>
<feature type="transmembrane region" description="Helical" evidence="1">
    <location>
        <begin position="136"/>
        <end position="156"/>
    </location>
</feature>
<dbReference type="EMBL" id="VULZ01000005">
    <property type="protein sequence ID" value="MSS14544.1"/>
    <property type="molecule type" value="Genomic_DNA"/>
</dbReference>
<evidence type="ECO:0000256" key="1">
    <source>
        <dbReference type="SAM" id="Phobius"/>
    </source>
</evidence>
<accession>A0A6L5X6N3</accession>
<protein>
    <submittedName>
        <fullName evidence="2">Uncharacterized protein</fullName>
    </submittedName>
</protein>
<keyword evidence="1" id="KW-0472">Membrane</keyword>
<evidence type="ECO:0000313" key="2">
    <source>
        <dbReference type="EMBL" id="MSS14544.1"/>
    </source>
</evidence>
<evidence type="ECO:0000313" key="3">
    <source>
        <dbReference type="Proteomes" id="UP000481852"/>
    </source>
</evidence>
<keyword evidence="1" id="KW-0812">Transmembrane</keyword>
<keyword evidence="3" id="KW-1185">Reference proteome</keyword>
<sequence>MGLSARRLGEMVDVSSQVMNGILKERGYLSGEMGNYNVTEKGRKIVIEKGWDNGYGGYARRGYNYLEWPDNILEELNITPELVEKVKNDLSEQRRQKRMEAELSAEENFRKFMEQKNKSSMNRASIPKTDTSDNKLGYLAVAGVIGASVYGLVKLVKYMIDE</sequence>
<reference evidence="2 3" key="1">
    <citation type="submission" date="2019-08" db="EMBL/GenBank/DDBJ databases">
        <title>In-depth cultivation of the pig gut microbiome towards novel bacterial diversity and tailored functional studies.</title>
        <authorList>
            <person name="Wylensek D."/>
            <person name="Hitch T.C.A."/>
            <person name="Clavel T."/>
        </authorList>
    </citation>
    <scope>NUCLEOTIDE SEQUENCE [LARGE SCALE GENOMIC DNA]</scope>
    <source>
        <strain evidence="2 3">Oil+RF-744-WCA-WT-11</strain>
    </source>
</reference>